<dbReference type="RefSeq" id="XP_067484258.1">
    <property type="nucleotide sequence ID" value="XM_067622076.1"/>
</dbReference>
<evidence type="ECO:0000313" key="2">
    <source>
        <dbReference type="EMBL" id="OJJ77011.1"/>
    </source>
</evidence>
<reference evidence="3" key="1">
    <citation type="journal article" date="2017" name="Genome Biol.">
        <title>Comparative genomics reveals high biological diversity and specific adaptations in the industrially and medically important fungal genus Aspergillus.</title>
        <authorList>
            <person name="de Vries R.P."/>
            <person name="Riley R."/>
            <person name="Wiebenga A."/>
            <person name="Aguilar-Osorio G."/>
            <person name="Amillis S."/>
            <person name="Uchima C.A."/>
            <person name="Anderluh G."/>
            <person name="Asadollahi M."/>
            <person name="Askin M."/>
            <person name="Barry K."/>
            <person name="Battaglia E."/>
            <person name="Bayram O."/>
            <person name="Benocci T."/>
            <person name="Braus-Stromeyer S.A."/>
            <person name="Caldana C."/>
            <person name="Canovas D."/>
            <person name="Cerqueira G.C."/>
            <person name="Chen F."/>
            <person name="Chen W."/>
            <person name="Choi C."/>
            <person name="Clum A."/>
            <person name="Dos Santos R.A."/>
            <person name="Damasio A.R."/>
            <person name="Diallinas G."/>
            <person name="Emri T."/>
            <person name="Fekete E."/>
            <person name="Flipphi M."/>
            <person name="Freyberg S."/>
            <person name="Gallo A."/>
            <person name="Gournas C."/>
            <person name="Habgood R."/>
            <person name="Hainaut M."/>
            <person name="Harispe M.L."/>
            <person name="Henrissat B."/>
            <person name="Hilden K.S."/>
            <person name="Hope R."/>
            <person name="Hossain A."/>
            <person name="Karabika E."/>
            <person name="Karaffa L."/>
            <person name="Karanyi Z."/>
            <person name="Krasevec N."/>
            <person name="Kuo A."/>
            <person name="Kusch H."/>
            <person name="LaButti K."/>
            <person name="Lagendijk E.L."/>
            <person name="Lapidus A."/>
            <person name="Levasseur A."/>
            <person name="Lindquist E."/>
            <person name="Lipzen A."/>
            <person name="Logrieco A.F."/>
            <person name="MacCabe A."/>
            <person name="Maekelae M.R."/>
            <person name="Malavazi I."/>
            <person name="Melin P."/>
            <person name="Meyer V."/>
            <person name="Mielnichuk N."/>
            <person name="Miskei M."/>
            <person name="Molnar A.P."/>
            <person name="Mule G."/>
            <person name="Ngan C.Y."/>
            <person name="Orejas M."/>
            <person name="Orosz E."/>
            <person name="Ouedraogo J.P."/>
            <person name="Overkamp K.M."/>
            <person name="Park H.-S."/>
            <person name="Perrone G."/>
            <person name="Piumi F."/>
            <person name="Punt P.J."/>
            <person name="Ram A.F."/>
            <person name="Ramon A."/>
            <person name="Rauscher S."/>
            <person name="Record E."/>
            <person name="Riano-Pachon D.M."/>
            <person name="Robert V."/>
            <person name="Roehrig J."/>
            <person name="Ruller R."/>
            <person name="Salamov A."/>
            <person name="Salih N.S."/>
            <person name="Samson R.A."/>
            <person name="Sandor E."/>
            <person name="Sanguinetti M."/>
            <person name="Schuetze T."/>
            <person name="Sepcic K."/>
            <person name="Shelest E."/>
            <person name="Sherlock G."/>
            <person name="Sophianopoulou V."/>
            <person name="Squina F.M."/>
            <person name="Sun H."/>
            <person name="Susca A."/>
            <person name="Todd R.B."/>
            <person name="Tsang A."/>
            <person name="Unkles S.E."/>
            <person name="van de Wiele N."/>
            <person name="van Rossen-Uffink D."/>
            <person name="Oliveira J.V."/>
            <person name="Vesth T.C."/>
            <person name="Visser J."/>
            <person name="Yu J.-H."/>
            <person name="Zhou M."/>
            <person name="Andersen M.R."/>
            <person name="Archer D.B."/>
            <person name="Baker S.E."/>
            <person name="Benoit I."/>
            <person name="Brakhage A.A."/>
            <person name="Braus G.H."/>
            <person name="Fischer R."/>
            <person name="Frisvad J.C."/>
            <person name="Goldman G.H."/>
            <person name="Houbraken J."/>
            <person name="Oakley B."/>
            <person name="Pocsi I."/>
            <person name="Scazzocchio C."/>
            <person name="Seiboth B."/>
            <person name="vanKuyk P.A."/>
            <person name="Wortman J."/>
            <person name="Dyer P.S."/>
            <person name="Grigoriev I.V."/>
        </authorList>
    </citation>
    <scope>NUCLEOTIDE SEQUENCE [LARGE SCALE GENOMIC DNA]</scope>
    <source>
        <strain evidence="3">CBS 101740 / IMI 381727 / IBT 21946</strain>
    </source>
</reference>
<gene>
    <name evidence="2" type="ORF">ASPBRDRAFT_24721</name>
</gene>
<name>A0A1L9UZE5_ASPBC</name>
<evidence type="ECO:0000256" key="1">
    <source>
        <dbReference type="SAM" id="MobiDB-lite"/>
    </source>
</evidence>
<dbReference type="VEuPathDB" id="FungiDB:ASPBRDRAFT_24721"/>
<dbReference type="Proteomes" id="UP000184499">
    <property type="component" value="Unassembled WGS sequence"/>
</dbReference>
<proteinExistence type="predicted"/>
<keyword evidence="3" id="KW-1185">Reference proteome</keyword>
<dbReference type="EMBL" id="KV878679">
    <property type="protein sequence ID" value="OJJ77011.1"/>
    <property type="molecule type" value="Genomic_DNA"/>
</dbReference>
<dbReference type="GeneID" id="93574564"/>
<feature type="region of interest" description="Disordered" evidence="1">
    <location>
        <begin position="1"/>
        <end position="49"/>
    </location>
</feature>
<dbReference type="OrthoDB" id="10564061at2759"/>
<protein>
    <submittedName>
        <fullName evidence="2">Uncharacterized protein</fullName>
    </submittedName>
</protein>
<sequence>MKDRLSPSPTSETPAMRRTAMFRPIRPTKDDQPPQSNISNNTSSDGMETPCASQMTLALRHLTGLGICSFQRLQRILTQPTVGSFLAGVLRRLSLGAKLPRFIQASGGCQFLRRTAVDIWGRGLNGPQIYPQRYELGGQDRAEGYILLDVLTTRVTPGSRPPLQQSCTLWPPQP</sequence>
<dbReference type="AlphaFoldDB" id="A0A1L9UZE5"/>
<organism evidence="2 3">
    <name type="scientific">Aspergillus brasiliensis (strain CBS 101740 / IMI 381727 / IBT 21946)</name>
    <dbReference type="NCBI Taxonomy" id="767769"/>
    <lineage>
        <taxon>Eukaryota</taxon>
        <taxon>Fungi</taxon>
        <taxon>Dikarya</taxon>
        <taxon>Ascomycota</taxon>
        <taxon>Pezizomycotina</taxon>
        <taxon>Eurotiomycetes</taxon>
        <taxon>Eurotiomycetidae</taxon>
        <taxon>Eurotiales</taxon>
        <taxon>Aspergillaceae</taxon>
        <taxon>Aspergillus</taxon>
        <taxon>Aspergillus subgen. Circumdati</taxon>
    </lineage>
</organism>
<evidence type="ECO:0000313" key="3">
    <source>
        <dbReference type="Proteomes" id="UP000184499"/>
    </source>
</evidence>
<feature type="compositionally biased region" description="Polar residues" evidence="1">
    <location>
        <begin position="33"/>
        <end position="49"/>
    </location>
</feature>
<accession>A0A1L9UZE5</accession>